<sequence>MAWIKTEALSTRVEIYASYFWSLNCAKVIRAFTVIRLAGLGSSNSTAALLCHLRKRKQRSLEVLTKSRAVFYPDLQDCLKNTGKIDSLGHAFNRFAGVYWGFFVLATFSGRPSSGTALQNGAPLPIMVRRAKPNGKRLHYPTPVQGQCGKTRRCLDGGARVLGDDGFAKALAALPAREQRRYNAVKVHGATAERRIPEARKRIWDEGMEAKLVVDIREPDGHKARKARADRSNGIKGVVLVSLTVDDDRGFLSECRNGEEIRELTSFS</sequence>
<dbReference type="EMBL" id="JAGMUU010000014">
    <property type="protein sequence ID" value="KAH7139823.1"/>
    <property type="molecule type" value="Genomic_DNA"/>
</dbReference>
<proteinExistence type="predicted"/>
<comment type="caution">
    <text evidence="1">The sequence shown here is derived from an EMBL/GenBank/DDBJ whole genome shotgun (WGS) entry which is preliminary data.</text>
</comment>
<organism evidence="1 2">
    <name type="scientific">Dactylonectria estremocensis</name>
    <dbReference type="NCBI Taxonomy" id="1079267"/>
    <lineage>
        <taxon>Eukaryota</taxon>
        <taxon>Fungi</taxon>
        <taxon>Dikarya</taxon>
        <taxon>Ascomycota</taxon>
        <taxon>Pezizomycotina</taxon>
        <taxon>Sordariomycetes</taxon>
        <taxon>Hypocreomycetidae</taxon>
        <taxon>Hypocreales</taxon>
        <taxon>Nectriaceae</taxon>
        <taxon>Dactylonectria</taxon>
    </lineage>
</organism>
<name>A0A9P9ELT6_9HYPO</name>
<reference evidence="1" key="1">
    <citation type="journal article" date="2021" name="Nat. Commun.">
        <title>Genetic determinants of endophytism in the Arabidopsis root mycobiome.</title>
        <authorList>
            <person name="Mesny F."/>
            <person name="Miyauchi S."/>
            <person name="Thiergart T."/>
            <person name="Pickel B."/>
            <person name="Atanasova L."/>
            <person name="Karlsson M."/>
            <person name="Huettel B."/>
            <person name="Barry K.W."/>
            <person name="Haridas S."/>
            <person name="Chen C."/>
            <person name="Bauer D."/>
            <person name="Andreopoulos W."/>
            <person name="Pangilinan J."/>
            <person name="LaButti K."/>
            <person name="Riley R."/>
            <person name="Lipzen A."/>
            <person name="Clum A."/>
            <person name="Drula E."/>
            <person name="Henrissat B."/>
            <person name="Kohler A."/>
            <person name="Grigoriev I.V."/>
            <person name="Martin F.M."/>
            <person name="Hacquard S."/>
        </authorList>
    </citation>
    <scope>NUCLEOTIDE SEQUENCE</scope>
    <source>
        <strain evidence="1">MPI-CAGE-AT-0021</strain>
    </source>
</reference>
<protein>
    <submittedName>
        <fullName evidence="1">Uncharacterized protein</fullName>
    </submittedName>
</protein>
<keyword evidence="2" id="KW-1185">Reference proteome</keyword>
<dbReference type="Proteomes" id="UP000717696">
    <property type="component" value="Unassembled WGS sequence"/>
</dbReference>
<gene>
    <name evidence="1" type="ORF">B0J13DRAFT_638844</name>
</gene>
<accession>A0A9P9ELT6</accession>
<evidence type="ECO:0000313" key="1">
    <source>
        <dbReference type="EMBL" id="KAH7139823.1"/>
    </source>
</evidence>
<evidence type="ECO:0000313" key="2">
    <source>
        <dbReference type="Proteomes" id="UP000717696"/>
    </source>
</evidence>
<dbReference type="AlphaFoldDB" id="A0A9P9ELT6"/>